<reference evidence="1 2" key="1">
    <citation type="submission" date="2008-07" db="EMBL/GenBank/DDBJ databases">
        <authorList>
            <person name="El-Sayed N."/>
            <person name="Caler E."/>
            <person name="Inman J."/>
            <person name="Amedeo P."/>
            <person name="Hass B."/>
            <person name="Wortman J."/>
        </authorList>
    </citation>
    <scope>NUCLEOTIDE SEQUENCE [LARGE SCALE GENOMIC DNA]</scope>
    <source>
        <strain evidence="2">ATCC 50983 / TXsc</strain>
    </source>
</reference>
<dbReference type="Proteomes" id="UP000007800">
    <property type="component" value="Unassembled WGS sequence"/>
</dbReference>
<dbReference type="InParanoid" id="C5L903"/>
<accession>C5L903</accession>
<dbReference type="RefSeq" id="XP_002774951.1">
    <property type="nucleotide sequence ID" value="XM_002774905.1"/>
</dbReference>
<proteinExistence type="predicted"/>
<sequence length="126" mass="14197">MLVPTFALELYSCVNSQSLLARWVYGRKSSQVVPLRIIPRKMICVNSSGRQRALVKMDLVSTPMICDIHPTRPIRLREGYNDHESTLSHAMLGSPCVLLPNRLLIVSICEEGHDEPEQTAIIQDQV</sequence>
<dbReference type="AlphaFoldDB" id="C5L903"/>
<name>C5L903_PERM5</name>
<gene>
    <name evidence="1" type="ORF">Pmar_PMAR013817</name>
</gene>
<evidence type="ECO:0000313" key="1">
    <source>
        <dbReference type="EMBL" id="EER06767.1"/>
    </source>
</evidence>
<keyword evidence="2" id="KW-1185">Reference proteome</keyword>
<protein>
    <submittedName>
        <fullName evidence="1">Uncharacterized protein</fullName>
    </submittedName>
</protein>
<evidence type="ECO:0000313" key="2">
    <source>
        <dbReference type="Proteomes" id="UP000007800"/>
    </source>
</evidence>
<organism evidence="2">
    <name type="scientific">Perkinsus marinus (strain ATCC 50983 / TXsc)</name>
    <dbReference type="NCBI Taxonomy" id="423536"/>
    <lineage>
        <taxon>Eukaryota</taxon>
        <taxon>Sar</taxon>
        <taxon>Alveolata</taxon>
        <taxon>Perkinsozoa</taxon>
        <taxon>Perkinsea</taxon>
        <taxon>Perkinsida</taxon>
        <taxon>Perkinsidae</taxon>
        <taxon>Perkinsus</taxon>
    </lineage>
</organism>
<dbReference type="GeneID" id="9056640"/>
<dbReference type="EMBL" id="GG680342">
    <property type="protein sequence ID" value="EER06767.1"/>
    <property type="molecule type" value="Genomic_DNA"/>
</dbReference>